<comment type="similarity">
    <text evidence="2 9">Belongs to the uroporphyrinogen-III synthase family.</text>
</comment>
<evidence type="ECO:0000256" key="7">
    <source>
        <dbReference type="ARBA" id="ARBA00040167"/>
    </source>
</evidence>
<sequence length="240" mass="27945">MIKKIILTREANKNEKWQTYFNQNGFEVEQVPLIETRPKNVSFTSIQLEAEWIFFTSANAVTYFFARQNVIQPYKYAVIGEQTREKLAEYGFSPSFIPSVYQTEIFLTEWLNQYPEKTSILLPKSNLSRTVIEETLNEKGYFVFPVELYETIVPTASRLELITIFARDEKQIIIFASPSAWKSFNAVAKNFPNQKENWRIASIGNVTTKAIVTDGWDVTYQAETFTMKHLADLIIQEEYK</sequence>
<protein>
    <recommendedName>
        <fullName evidence="7 9">Uroporphyrinogen-III synthase</fullName>
        <ecNumber evidence="3 9">4.2.1.75</ecNumber>
    </recommendedName>
</protein>
<keyword evidence="5 9" id="KW-0627">Porphyrin biosynthesis</keyword>
<dbReference type="CDD" id="cd06578">
    <property type="entry name" value="HemD"/>
    <property type="match status" value="1"/>
</dbReference>
<dbReference type="GO" id="GO:0006782">
    <property type="term" value="P:protoporphyrinogen IX biosynthetic process"/>
    <property type="evidence" value="ECO:0007669"/>
    <property type="project" value="UniProtKB-UniRule"/>
</dbReference>
<evidence type="ECO:0000313" key="12">
    <source>
        <dbReference type="Proteomes" id="UP000001286"/>
    </source>
</evidence>
<dbReference type="SUPFAM" id="SSF69618">
    <property type="entry name" value="HemD-like"/>
    <property type="match status" value="1"/>
</dbReference>
<dbReference type="InterPro" id="IPR036108">
    <property type="entry name" value="4pyrrol_syn_uPrphyn_synt_sf"/>
</dbReference>
<comment type="pathway">
    <text evidence="1 9">Porphyrin-containing compound metabolism; protoporphyrin-IX biosynthesis; coproporphyrinogen-III from 5-aminolevulinate: step 3/4.</text>
</comment>
<dbReference type="GO" id="GO:0006780">
    <property type="term" value="P:uroporphyrinogen III biosynthetic process"/>
    <property type="evidence" value="ECO:0007669"/>
    <property type="project" value="UniProtKB-UniRule"/>
</dbReference>
<dbReference type="OrthoDB" id="9815856at2"/>
<reference evidence="11 12" key="1">
    <citation type="journal article" date="2011" name="J. Bacteriol.">
        <title>Complete genome sequence of the animal pathogen Listeria ivanovii, which provides insights into host specificities and evolution of the genus Listeria.</title>
        <authorList>
            <person name="Buchrieser C."/>
            <person name="Rusniok C."/>
            <person name="Garrido P."/>
            <person name="Hain T."/>
            <person name="Scortti M."/>
            <person name="Lampidis R."/>
            <person name="Karst U."/>
            <person name="Chakraborty T."/>
            <person name="Cossart P."/>
            <person name="Kreft J."/>
            <person name="Vazquez-Boland J.A."/>
            <person name="Goebel W."/>
            <person name="Glaser P."/>
        </authorList>
    </citation>
    <scope>NUCLEOTIDE SEQUENCE [LARGE SCALE GENOMIC DNA]</scope>
    <source>
        <strain evidence="12">ATCC BAA-678 / PAM 55</strain>
    </source>
</reference>
<evidence type="ECO:0000313" key="11">
    <source>
        <dbReference type="EMBL" id="CBW85994.1"/>
    </source>
</evidence>
<dbReference type="EMBL" id="FR687253">
    <property type="protein sequence ID" value="CBW85994.1"/>
    <property type="molecule type" value="Genomic_DNA"/>
</dbReference>
<dbReference type="eggNOG" id="COG1587">
    <property type="taxonomic scope" value="Bacteria"/>
</dbReference>
<evidence type="ECO:0000256" key="2">
    <source>
        <dbReference type="ARBA" id="ARBA00008133"/>
    </source>
</evidence>
<dbReference type="UniPathway" id="UPA00251">
    <property type="reaction ID" value="UER00320"/>
</dbReference>
<dbReference type="AlphaFoldDB" id="G2Z9Q3"/>
<dbReference type="InterPro" id="IPR003754">
    <property type="entry name" value="4pyrrol_synth_uPrphyn_synth"/>
</dbReference>
<evidence type="ECO:0000256" key="6">
    <source>
        <dbReference type="ARBA" id="ARBA00037589"/>
    </source>
</evidence>
<evidence type="ECO:0000256" key="9">
    <source>
        <dbReference type="RuleBase" id="RU366031"/>
    </source>
</evidence>
<dbReference type="PANTHER" id="PTHR38042">
    <property type="entry name" value="UROPORPHYRINOGEN-III SYNTHASE, CHLOROPLASTIC"/>
    <property type="match status" value="1"/>
</dbReference>
<organism evidence="11 12">
    <name type="scientific">Listeria ivanovii (strain ATCC BAA-678 / PAM 55)</name>
    <dbReference type="NCBI Taxonomy" id="881621"/>
    <lineage>
        <taxon>Bacteria</taxon>
        <taxon>Bacillati</taxon>
        <taxon>Bacillota</taxon>
        <taxon>Bacilli</taxon>
        <taxon>Bacillales</taxon>
        <taxon>Listeriaceae</taxon>
        <taxon>Listeria</taxon>
    </lineage>
</organism>
<evidence type="ECO:0000256" key="1">
    <source>
        <dbReference type="ARBA" id="ARBA00004772"/>
    </source>
</evidence>
<evidence type="ECO:0000256" key="5">
    <source>
        <dbReference type="ARBA" id="ARBA00023244"/>
    </source>
</evidence>
<dbReference type="NCBIfam" id="NF004586">
    <property type="entry name" value="PRK05928.2-4"/>
    <property type="match status" value="1"/>
</dbReference>
<dbReference type="Proteomes" id="UP000001286">
    <property type="component" value="Chromosome"/>
</dbReference>
<evidence type="ECO:0000256" key="4">
    <source>
        <dbReference type="ARBA" id="ARBA00023239"/>
    </source>
</evidence>
<dbReference type="HOGENOM" id="CLU_011276_9_5_9"/>
<dbReference type="Gene3D" id="3.40.50.10090">
    <property type="match status" value="2"/>
</dbReference>
<dbReference type="GO" id="GO:0004852">
    <property type="term" value="F:uroporphyrinogen-III synthase activity"/>
    <property type="evidence" value="ECO:0007669"/>
    <property type="project" value="UniProtKB-UniRule"/>
</dbReference>
<evidence type="ECO:0000256" key="8">
    <source>
        <dbReference type="ARBA" id="ARBA00048617"/>
    </source>
</evidence>
<feature type="domain" description="Tetrapyrrole biosynthesis uroporphyrinogen III synthase" evidence="10">
    <location>
        <begin position="16"/>
        <end position="231"/>
    </location>
</feature>
<evidence type="ECO:0000259" key="10">
    <source>
        <dbReference type="Pfam" id="PF02602"/>
    </source>
</evidence>
<comment type="catalytic activity">
    <reaction evidence="8 9">
        <text>hydroxymethylbilane = uroporphyrinogen III + H2O</text>
        <dbReference type="Rhea" id="RHEA:18965"/>
        <dbReference type="ChEBI" id="CHEBI:15377"/>
        <dbReference type="ChEBI" id="CHEBI:57308"/>
        <dbReference type="ChEBI" id="CHEBI:57845"/>
        <dbReference type="EC" id="4.2.1.75"/>
    </reaction>
</comment>
<evidence type="ECO:0000256" key="3">
    <source>
        <dbReference type="ARBA" id="ARBA00013109"/>
    </source>
</evidence>
<dbReference type="InterPro" id="IPR039793">
    <property type="entry name" value="UROS/Hem4"/>
</dbReference>
<gene>
    <name evidence="11" type="ordered locus">LIV_1511</name>
</gene>
<keyword evidence="4 9" id="KW-0456">Lyase</keyword>
<accession>G2Z9Q3</accession>
<dbReference type="PANTHER" id="PTHR38042:SF1">
    <property type="entry name" value="UROPORPHYRINOGEN-III SYNTHASE, CHLOROPLASTIC"/>
    <property type="match status" value="1"/>
</dbReference>
<dbReference type="Pfam" id="PF02602">
    <property type="entry name" value="HEM4"/>
    <property type="match status" value="1"/>
</dbReference>
<dbReference type="RefSeq" id="WP_014092913.1">
    <property type="nucleotide sequence ID" value="NC_016011.1"/>
</dbReference>
<proteinExistence type="inferred from homology"/>
<name>G2Z9Q3_LISIP</name>
<dbReference type="KEGG" id="liv:LIV_1511"/>
<dbReference type="GeneID" id="57076493"/>
<comment type="function">
    <text evidence="6 9">Catalyzes cyclization of the linear tetrapyrrole, hydroxymethylbilane, to the macrocyclic uroporphyrinogen III.</text>
</comment>
<dbReference type="EC" id="4.2.1.75" evidence="3 9"/>